<gene>
    <name evidence="1" type="ORF">CR513_24474</name>
</gene>
<protein>
    <submittedName>
        <fullName evidence="1">Uncharacterized protein</fullName>
    </submittedName>
</protein>
<organism evidence="1 2">
    <name type="scientific">Mucuna pruriens</name>
    <name type="common">Velvet bean</name>
    <name type="synonym">Dolichos pruriens</name>
    <dbReference type="NCBI Taxonomy" id="157652"/>
    <lineage>
        <taxon>Eukaryota</taxon>
        <taxon>Viridiplantae</taxon>
        <taxon>Streptophyta</taxon>
        <taxon>Embryophyta</taxon>
        <taxon>Tracheophyta</taxon>
        <taxon>Spermatophyta</taxon>
        <taxon>Magnoliopsida</taxon>
        <taxon>eudicotyledons</taxon>
        <taxon>Gunneridae</taxon>
        <taxon>Pentapetalae</taxon>
        <taxon>rosids</taxon>
        <taxon>fabids</taxon>
        <taxon>Fabales</taxon>
        <taxon>Fabaceae</taxon>
        <taxon>Papilionoideae</taxon>
        <taxon>50 kb inversion clade</taxon>
        <taxon>NPAAA clade</taxon>
        <taxon>indigoferoid/millettioid clade</taxon>
        <taxon>Phaseoleae</taxon>
        <taxon>Mucuna</taxon>
    </lineage>
</organism>
<comment type="caution">
    <text evidence="1">The sequence shown here is derived from an EMBL/GenBank/DDBJ whole genome shotgun (WGS) entry which is preliminary data.</text>
</comment>
<accession>A0A371GRV8</accession>
<keyword evidence="2" id="KW-1185">Reference proteome</keyword>
<feature type="non-terminal residue" evidence="1">
    <location>
        <position position="1"/>
    </location>
</feature>
<dbReference type="Proteomes" id="UP000257109">
    <property type="component" value="Unassembled WGS sequence"/>
</dbReference>
<dbReference type="AlphaFoldDB" id="A0A371GRV8"/>
<proteinExistence type="predicted"/>
<name>A0A371GRV8_MUCPR</name>
<reference evidence="1" key="1">
    <citation type="submission" date="2018-05" db="EMBL/GenBank/DDBJ databases">
        <title>Draft genome of Mucuna pruriens seed.</title>
        <authorList>
            <person name="Nnadi N.E."/>
            <person name="Vos R."/>
            <person name="Hasami M.H."/>
            <person name="Devisetty U.K."/>
            <person name="Aguiy J.C."/>
        </authorList>
    </citation>
    <scope>NUCLEOTIDE SEQUENCE [LARGE SCALE GENOMIC DNA]</scope>
    <source>
        <strain evidence="1">JCA_2017</strain>
    </source>
</reference>
<sequence length="63" mass="7110">MKSEIETQANGTKAIKEKARSGWPAFLVADERTFGFQDMLEVVTARLAEPGRNAIEKQRLAFR</sequence>
<evidence type="ECO:0000313" key="1">
    <source>
        <dbReference type="EMBL" id="RDX93287.1"/>
    </source>
</evidence>
<evidence type="ECO:0000313" key="2">
    <source>
        <dbReference type="Proteomes" id="UP000257109"/>
    </source>
</evidence>
<dbReference type="EMBL" id="QJKJ01004649">
    <property type="protein sequence ID" value="RDX93287.1"/>
    <property type="molecule type" value="Genomic_DNA"/>
</dbReference>